<feature type="transmembrane region" description="Helical" evidence="1">
    <location>
        <begin position="89"/>
        <end position="108"/>
    </location>
</feature>
<keyword evidence="4" id="KW-1185">Reference proteome</keyword>
<feature type="transmembrane region" description="Helical" evidence="1">
    <location>
        <begin position="115"/>
        <end position="136"/>
    </location>
</feature>
<feature type="transmembrane region" description="Helical" evidence="1">
    <location>
        <begin position="156"/>
        <end position="172"/>
    </location>
</feature>
<feature type="domain" description="DUF6533" evidence="2">
    <location>
        <begin position="10"/>
        <end position="54"/>
    </location>
</feature>
<proteinExistence type="predicted"/>
<accession>A0A9P3UPU3</accession>
<dbReference type="AlphaFoldDB" id="A0A9P3UPU3"/>
<evidence type="ECO:0000313" key="3">
    <source>
        <dbReference type="EMBL" id="GLB39415.1"/>
    </source>
</evidence>
<keyword evidence="1" id="KW-1133">Transmembrane helix</keyword>
<evidence type="ECO:0000256" key="1">
    <source>
        <dbReference type="SAM" id="Phobius"/>
    </source>
</evidence>
<keyword evidence="1" id="KW-0812">Transmembrane</keyword>
<gene>
    <name evidence="3" type="ORF">LshimejAT787_0605770</name>
</gene>
<keyword evidence="1" id="KW-0472">Membrane</keyword>
<reference evidence="3" key="1">
    <citation type="submission" date="2022-07" db="EMBL/GenBank/DDBJ databases">
        <title>The genome of Lyophyllum shimeji provides insight into the initial evolution of ectomycorrhizal fungal genome.</title>
        <authorList>
            <person name="Kobayashi Y."/>
            <person name="Shibata T."/>
            <person name="Hirakawa H."/>
            <person name="Shigenobu S."/>
            <person name="Nishiyama T."/>
            <person name="Yamada A."/>
            <person name="Hasebe M."/>
            <person name="Kawaguchi M."/>
        </authorList>
    </citation>
    <scope>NUCLEOTIDE SEQUENCE</scope>
    <source>
        <strain evidence="3">AT787</strain>
    </source>
</reference>
<feature type="transmembrane region" description="Helical" evidence="1">
    <location>
        <begin position="51"/>
        <end position="69"/>
    </location>
</feature>
<dbReference type="EMBL" id="BRPK01000006">
    <property type="protein sequence ID" value="GLB39415.1"/>
    <property type="molecule type" value="Genomic_DNA"/>
</dbReference>
<sequence length="273" mass="31034">MQSPCFVRTCSSIAALTVLIWDSLINFEDEYEHIWQLHTGLAKRIYIFSRYYGICWHIIDCAAMLGPLASIGTRPLICAIWHGSKLFTGLWLLVALEVVLAIRLYALYCKDRSIGIFLAVLLGTGLAVTVTCYVRTTRRVQFDEACLLRKTPYEYVYFSTFCFMRHALLWTLTMHKRNVGRLGHLHRAPIVHLMLRDGAWIFAGITVLLAALVPSSFLRPANGQAMFPWFTSLVSIFTCRLVLNMQRLQIETTSSVHELTTNVSEPASDLHCL</sequence>
<dbReference type="InterPro" id="IPR045340">
    <property type="entry name" value="DUF6533"/>
</dbReference>
<feature type="transmembrane region" description="Helical" evidence="1">
    <location>
        <begin position="225"/>
        <end position="243"/>
    </location>
</feature>
<dbReference type="Pfam" id="PF20151">
    <property type="entry name" value="DUF6533"/>
    <property type="match status" value="1"/>
</dbReference>
<organism evidence="3 4">
    <name type="scientific">Lyophyllum shimeji</name>
    <name type="common">Hon-shimeji</name>
    <name type="synonym">Tricholoma shimeji</name>
    <dbReference type="NCBI Taxonomy" id="47721"/>
    <lineage>
        <taxon>Eukaryota</taxon>
        <taxon>Fungi</taxon>
        <taxon>Dikarya</taxon>
        <taxon>Basidiomycota</taxon>
        <taxon>Agaricomycotina</taxon>
        <taxon>Agaricomycetes</taxon>
        <taxon>Agaricomycetidae</taxon>
        <taxon>Agaricales</taxon>
        <taxon>Tricholomatineae</taxon>
        <taxon>Lyophyllaceae</taxon>
        <taxon>Lyophyllum</taxon>
    </lineage>
</organism>
<name>A0A9P3UPU3_LYOSH</name>
<dbReference type="Proteomes" id="UP001063166">
    <property type="component" value="Unassembled WGS sequence"/>
</dbReference>
<evidence type="ECO:0000259" key="2">
    <source>
        <dbReference type="Pfam" id="PF20151"/>
    </source>
</evidence>
<comment type="caution">
    <text evidence="3">The sequence shown here is derived from an EMBL/GenBank/DDBJ whole genome shotgun (WGS) entry which is preliminary data.</text>
</comment>
<feature type="transmembrane region" description="Helical" evidence="1">
    <location>
        <begin position="193"/>
        <end position="213"/>
    </location>
</feature>
<evidence type="ECO:0000313" key="4">
    <source>
        <dbReference type="Proteomes" id="UP001063166"/>
    </source>
</evidence>
<protein>
    <recommendedName>
        <fullName evidence="2">DUF6533 domain-containing protein</fullName>
    </recommendedName>
</protein>
<dbReference type="OrthoDB" id="2675435at2759"/>